<reference evidence="1" key="1">
    <citation type="journal article" date="2017" name="J. Phycol.">
        <title>Analysis of chloroplast genomes and a supermatrix inform reclassification of the Rhodomelaceae (Rhodophyta).</title>
        <authorList>
            <person name="Diaz-Tapia P."/>
            <person name="Maggs C.A."/>
            <person name="West J.A."/>
            <person name="Verbruggen H."/>
        </authorList>
    </citation>
    <scope>NUCLEOTIDE SEQUENCE</scope>
    <source>
        <strain evidence="1">JW2841</strain>
    </source>
</reference>
<dbReference type="Gene3D" id="3.40.1410.10">
    <property type="entry name" value="Chorismate lyase-like"/>
    <property type="match status" value="1"/>
</dbReference>
<dbReference type="EMBL" id="MF101415">
    <property type="protein sequence ID" value="ARW60768.1"/>
    <property type="molecule type" value="Genomic_DNA"/>
</dbReference>
<proteinExistence type="predicted"/>
<dbReference type="Pfam" id="PF01947">
    <property type="entry name" value="Rv2949c-like"/>
    <property type="match status" value="1"/>
</dbReference>
<dbReference type="SUPFAM" id="SSF64288">
    <property type="entry name" value="Chorismate lyase-like"/>
    <property type="match status" value="1"/>
</dbReference>
<dbReference type="InterPro" id="IPR028978">
    <property type="entry name" value="Chorismate_lyase_/UTRA_dom_sf"/>
</dbReference>
<accession>A0A1Z1M3V7</accession>
<sequence>MNFYIYTLHNFHCICILPVNKIKNMGDQLNIIIPEQLRILFVNEGSLTYTMQHLTGKIIGIEILQQKYERNEYKKPKLYMRFAWIETEIYTKLIFARSLWNILYNHAIYSKIKENYPIGNSFIKYKSDIYKHIHEVYYGYCYKLEKYLECKSKIWGRKYTLYYGNKSYATIQEIFSPHMISFLTNYNILLNQ</sequence>
<dbReference type="InterPro" id="IPR002800">
    <property type="entry name" value="Rv2949c-like"/>
</dbReference>
<geneLocation type="chloroplast" evidence="1"/>
<dbReference type="AlphaFoldDB" id="A0A1Z1M3V7"/>
<dbReference type="RefSeq" id="YP_009392206.1">
    <property type="nucleotide sequence ID" value="NC_035262.1"/>
</dbReference>
<dbReference type="GeneID" id="33353705"/>
<keyword evidence="1" id="KW-0934">Plastid</keyword>
<organism evidence="1">
    <name type="scientific">Osmundaria fimbriata</name>
    <name type="common">Red alga</name>
    <name type="synonym">Delesseria fimbriata</name>
    <dbReference type="NCBI Taxonomy" id="228265"/>
    <lineage>
        <taxon>Eukaryota</taxon>
        <taxon>Rhodophyta</taxon>
        <taxon>Florideophyceae</taxon>
        <taxon>Rhodymeniophycidae</taxon>
        <taxon>Ceramiales</taxon>
        <taxon>Rhodomelaceae</taxon>
        <taxon>Amansieae</taxon>
        <taxon>Osmundaria</taxon>
    </lineage>
</organism>
<keyword evidence="1" id="KW-0150">Chloroplast</keyword>
<gene>
    <name evidence="1" type="primary">ycf21</name>
</gene>
<name>A0A1Z1M3V7_OSMFI</name>
<evidence type="ECO:0000313" key="1">
    <source>
        <dbReference type="EMBL" id="ARW60768.1"/>
    </source>
</evidence>
<protein>
    <submittedName>
        <fullName evidence="1">Uncharacterized protein</fullName>
    </submittedName>
</protein>